<comment type="caution">
    <text evidence="1">The sequence shown here is derived from an EMBL/GenBank/DDBJ whole genome shotgun (WGS) entry which is preliminary data.</text>
</comment>
<reference evidence="1" key="1">
    <citation type="journal article" date="2014" name="Front. Microbiol.">
        <title>High frequency of phylogenetically diverse reductive dehalogenase-homologous genes in deep subseafloor sedimentary metagenomes.</title>
        <authorList>
            <person name="Kawai M."/>
            <person name="Futagami T."/>
            <person name="Toyoda A."/>
            <person name="Takaki Y."/>
            <person name="Nishi S."/>
            <person name="Hori S."/>
            <person name="Arai W."/>
            <person name="Tsubouchi T."/>
            <person name="Morono Y."/>
            <person name="Uchiyama I."/>
            <person name="Ito T."/>
            <person name="Fujiyama A."/>
            <person name="Inagaki F."/>
            <person name="Takami H."/>
        </authorList>
    </citation>
    <scope>NUCLEOTIDE SEQUENCE</scope>
    <source>
        <strain evidence="1">Expedition CK06-06</strain>
    </source>
</reference>
<protein>
    <submittedName>
        <fullName evidence="1">Uncharacterized protein</fullName>
    </submittedName>
</protein>
<name>X1JF06_9ZZZZ</name>
<dbReference type="AlphaFoldDB" id="X1JF06"/>
<organism evidence="1">
    <name type="scientific">marine sediment metagenome</name>
    <dbReference type="NCBI Taxonomy" id="412755"/>
    <lineage>
        <taxon>unclassified sequences</taxon>
        <taxon>metagenomes</taxon>
        <taxon>ecological metagenomes</taxon>
    </lineage>
</organism>
<proteinExistence type="predicted"/>
<accession>X1JF06</accession>
<sequence length="96" mass="10779">MSVRAHRILKVEYAPNTSFNLYYDQKLIEFFDRNNDGGFYSQMNDGGGGVVSIEVSAIKEAIEKAAELQLDEDTVKQLKADIEAAGDNDFVDYDCF</sequence>
<dbReference type="EMBL" id="BARU01029561">
    <property type="protein sequence ID" value="GAH68348.1"/>
    <property type="molecule type" value="Genomic_DNA"/>
</dbReference>
<gene>
    <name evidence="1" type="ORF">S03H2_47007</name>
</gene>
<evidence type="ECO:0000313" key="1">
    <source>
        <dbReference type="EMBL" id="GAH68348.1"/>
    </source>
</evidence>